<feature type="domain" description="Flagellar basal-body/hook protein C-terminal" evidence="4">
    <location>
        <begin position="212"/>
        <end position="251"/>
    </location>
</feature>
<dbReference type="PANTHER" id="PTHR30435">
    <property type="entry name" value="FLAGELLAR PROTEIN"/>
    <property type="match status" value="1"/>
</dbReference>
<gene>
    <name evidence="6" type="ORF">J2Z53_001653</name>
</gene>
<feature type="domain" description="Flagellar basal body rod protein N-terminal" evidence="3">
    <location>
        <begin position="5"/>
        <end position="35"/>
    </location>
</feature>
<evidence type="ECO:0000256" key="1">
    <source>
        <dbReference type="ARBA" id="ARBA00009677"/>
    </source>
</evidence>
<protein>
    <submittedName>
        <fullName evidence="6">Flagellar basal-body rod protein FlgG</fullName>
    </submittedName>
</protein>
<dbReference type="InterPro" id="IPR010930">
    <property type="entry name" value="Flg_bb/hook_C_dom"/>
</dbReference>
<evidence type="ECO:0000313" key="7">
    <source>
        <dbReference type="Proteomes" id="UP000783390"/>
    </source>
</evidence>
<sequence length="257" mass="28885">MLRGMYSSISAMLNLQAKQEVLSNNIANIKTTGYKSERVISKAFDDMVLSNKDRYVNGKGRRQNLGTLNPGVRVDNINTDYSQGLIVETNNDTDFSIEGKGFFTIRDEKGNTKYSRDGGFRIDRDGYLVNSSGYQVIGINQNNNNVEPIRVGNAKITMDKNNNILLDSKISYKFNIVDFKDYKTLRKAGQNLIEGENPIKGTNYKIQNCHKERSNVDIIDATTSLMSNLRAFEANQKVVQIMDSTLSKIANEIGNVR</sequence>
<dbReference type="NCBIfam" id="TIGR03506">
    <property type="entry name" value="FlgEFG_subfam"/>
    <property type="match status" value="1"/>
</dbReference>
<keyword evidence="7" id="KW-1185">Reference proteome</keyword>
<feature type="domain" description="Flagellar hook protein FlgE/F/G-like D1" evidence="5">
    <location>
        <begin position="97"/>
        <end position="155"/>
    </location>
</feature>
<comment type="caution">
    <text evidence="6">The sequence shown here is derived from an EMBL/GenBank/DDBJ whole genome shotgun (WGS) entry which is preliminary data.</text>
</comment>
<reference evidence="6 7" key="1">
    <citation type="submission" date="2021-03" db="EMBL/GenBank/DDBJ databases">
        <title>Genomic Encyclopedia of Type Strains, Phase IV (KMG-IV): sequencing the most valuable type-strain genomes for metagenomic binning, comparative biology and taxonomic classification.</title>
        <authorList>
            <person name="Goeker M."/>
        </authorList>
    </citation>
    <scope>NUCLEOTIDE SEQUENCE [LARGE SCALE GENOMIC DNA]</scope>
    <source>
        <strain evidence="6 7">DSM 3984</strain>
    </source>
</reference>
<evidence type="ECO:0000259" key="5">
    <source>
        <dbReference type="Pfam" id="PF22692"/>
    </source>
</evidence>
<keyword evidence="6" id="KW-0282">Flagellum</keyword>
<dbReference type="PANTHER" id="PTHR30435:SF19">
    <property type="entry name" value="FLAGELLAR BASAL-BODY ROD PROTEIN FLGG"/>
    <property type="match status" value="1"/>
</dbReference>
<dbReference type="InterPro" id="IPR020013">
    <property type="entry name" value="Flagellar_FlgE/F/G"/>
</dbReference>
<comment type="similarity">
    <text evidence="1 2">Belongs to the flagella basal body rod proteins family.</text>
</comment>
<name>A0ABS4F1E4_9CLOT</name>
<dbReference type="InterPro" id="IPR001444">
    <property type="entry name" value="Flag_bb_rod_N"/>
</dbReference>
<dbReference type="RefSeq" id="WP_209796996.1">
    <property type="nucleotide sequence ID" value="NZ_JAGGJZ010000004.1"/>
</dbReference>
<dbReference type="EMBL" id="JAGGJZ010000004">
    <property type="protein sequence ID" value="MBP1890069.1"/>
    <property type="molecule type" value="Genomic_DNA"/>
</dbReference>
<dbReference type="SUPFAM" id="SSF117143">
    <property type="entry name" value="Flagellar hook protein flgE"/>
    <property type="match status" value="1"/>
</dbReference>
<dbReference type="InterPro" id="IPR053967">
    <property type="entry name" value="LlgE_F_G-like_D1"/>
</dbReference>
<proteinExistence type="inferred from homology"/>
<keyword evidence="6" id="KW-0966">Cell projection</keyword>
<evidence type="ECO:0000313" key="6">
    <source>
        <dbReference type="EMBL" id="MBP1890069.1"/>
    </source>
</evidence>
<evidence type="ECO:0000259" key="3">
    <source>
        <dbReference type="Pfam" id="PF00460"/>
    </source>
</evidence>
<comment type="subcellular location">
    <subcellularLocation>
        <location evidence="2">Bacterial flagellum basal body</location>
    </subcellularLocation>
</comment>
<keyword evidence="2" id="KW-0975">Bacterial flagellum</keyword>
<dbReference type="InterPro" id="IPR037925">
    <property type="entry name" value="FlgE/F/G-like"/>
</dbReference>
<dbReference type="Proteomes" id="UP000783390">
    <property type="component" value="Unassembled WGS sequence"/>
</dbReference>
<evidence type="ECO:0000259" key="4">
    <source>
        <dbReference type="Pfam" id="PF06429"/>
    </source>
</evidence>
<evidence type="ECO:0000256" key="2">
    <source>
        <dbReference type="RuleBase" id="RU362116"/>
    </source>
</evidence>
<dbReference type="Pfam" id="PF06429">
    <property type="entry name" value="Flg_bbr_C"/>
    <property type="match status" value="1"/>
</dbReference>
<dbReference type="Pfam" id="PF00460">
    <property type="entry name" value="Flg_bb_rod"/>
    <property type="match status" value="1"/>
</dbReference>
<keyword evidence="6" id="KW-0969">Cilium</keyword>
<organism evidence="6 7">
    <name type="scientific">Clostridium moniliforme</name>
    <dbReference type="NCBI Taxonomy" id="39489"/>
    <lineage>
        <taxon>Bacteria</taxon>
        <taxon>Bacillati</taxon>
        <taxon>Bacillota</taxon>
        <taxon>Clostridia</taxon>
        <taxon>Eubacteriales</taxon>
        <taxon>Clostridiaceae</taxon>
        <taxon>Clostridium</taxon>
    </lineage>
</organism>
<accession>A0ABS4F1E4</accession>
<dbReference type="Pfam" id="PF22692">
    <property type="entry name" value="LlgE_F_G_D1"/>
    <property type="match status" value="1"/>
</dbReference>